<evidence type="ECO:0000256" key="6">
    <source>
        <dbReference type="ARBA" id="ARBA00038105"/>
    </source>
</evidence>
<evidence type="ECO:0000256" key="2">
    <source>
        <dbReference type="ARBA" id="ARBA00022692"/>
    </source>
</evidence>
<keyword evidence="3 8" id="KW-1133">Transmembrane helix</keyword>
<name>A0A7V7GY25_9GAMM</name>
<evidence type="ECO:0000256" key="5">
    <source>
        <dbReference type="ARBA" id="ARBA00023186"/>
    </source>
</evidence>
<evidence type="ECO:0000256" key="3">
    <source>
        <dbReference type="ARBA" id="ARBA00022989"/>
    </source>
</evidence>
<dbReference type="SUPFAM" id="SSF46565">
    <property type="entry name" value="Chaperone J-domain"/>
    <property type="match status" value="1"/>
</dbReference>
<evidence type="ECO:0000313" key="11">
    <source>
        <dbReference type="Proteomes" id="UP000463138"/>
    </source>
</evidence>
<dbReference type="InterPro" id="IPR001623">
    <property type="entry name" value="DnaJ_domain"/>
</dbReference>
<dbReference type="Proteomes" id="UP000463138">
    <property type="component" value="Unassembled WGS sequence"/>
</dbReference>
<feature type="transmembrane region" description="Helical" evidence="8">
    <location>
        <begin position="6"/>
        <end position="23"/>
    </location>
</feature>
<dbReference type="CDD" id="cd06257">
    <property type="entry name" value="DnaJ"/>
    <property type="match status" value="1"/>
</dbReference>
<sequence length="247" mass="26701">MGLLLIVLIIIGVIAWFWVRSLPAAQRRPALVKLLLLGVVLAVIVLALSGRFYLVLALLAGLLPFIKRLVPGLIMGRVLRGMKMPGGRAQPSAGNQSKVTSQVLEMTLDHDSGDMTGQVLSGPLAGRLLGELGESEFIQLLQYCRQTDEDSARLLESYLDRRFGDSWREDEPGAGGAADHGGPQAHSGGPLTEQEALDVLGLKPGASREDIIEAHRRMMQKMHPDRGGSDYLAALINQAKDVLLGLR</sequence>
<organism evidence="10 11">
    <name type="scientific">Halopseudomonas laoshanensis</name>
    <dbReference type="NCBI Taxonomy" id="2268758"/>
    <lineage>
        <taxon>Bacteria</taxon>
        <taxon>Pseudomonadati</taxon>
        <taxon>Pseudomonadota</taxon>
        <taxon>Gammaproteobacteria</taxon>
        <taxon>Pseudomonadales</taxon>
        <taxon>Pseudomonadaceae</taxon>
        <taxon>Halopseudomonas</taxon>
    </lineage>
</organism>
<evidence type="ECO:0000256" key="7">
    <source>
        <dbReference type="SAM" id="MobiDB-lite"/>
    </source>
</evidence>
<keyword evidence="5" id="KW-0143">Chaperone</keyword>
<dbReference type="RefSeq" id="WP_149331221.1">
    <property type="nucleotide sequence ID" value="NZ_QOVF01000001.1"/>
</dbReference>
<dbReference type="SMART" id="SM00271">
    <property type="entry name" value="DnaJ"/>
    <property type="match status" value="1"/>
</dbReference>
<evidence type="ECO:0000259" key="9">
    <source>
        <dbReference type="PROSITE" id="PS50076"/>
    </source>
</evidence>
<keyword evidence="4 8" id="KW-0472">Membrane</keyword>
<accession>A0A7V7GY25</accession>
<dbReference type="EMBL" id="QOVF01000001">
    <property type="protein sequence ID" value="KAA0696256.1"/>
    <property type="molecule type" value="Genomic_DNA"/>
</dbReference>
<comment type="similarity">
    <text evidence="6">Belongs to the TIM14 family.</text>
</comment>
<gene>
    <name evidence="10" type="ORF">DT594_02545</name>
</gene>
<evidence type="ECO:0000256" key="4">
    <source>
        <dbReference type="ARBA" id="ARBA00023136"/>
    </source>
</evidence>
<proteinExistence type="inferred from homology"/>
<feature type="transmembrane region" description="Helical" evidence="8">
    <location>
        <begin position="30"/>
        <end position="48"/>
    </location>
</feature>
<dbReference type="Gene3D" id="1.10.287.110">
    <property type="entry name" value="DnaJ domain"/>
    <property type="match status" value="1"/>
</dbReference>
<dbReference type="InterPro" id="IPR036869">
    <property type="entry name" value="J_dom_sf"/>
</dbReference>
<keyword evidence="11" id="KW-1185">Reference proteome</keyword>
<keyword evidence="2 8" id="KW-0812">Transmembrane</keyword>
<comment type="subcellular location">
    <subcellularLocation>
        <location evidence="1">Membrane</location>
        <topology evidence="1">Single-pass membrane protein</topology>
    </subcellularLocation>
</comment>
<evidence type="ECO:0000256" key="1">
    <source>
        <dbReference type="ARBA" id="ARBA00004167"/>
    </source>
</evidence>
<feature type="transmembrane region" description="Helical" evidence="8">
    <location>
        <begin position="54"/>
        <end position="74"/>
    </location>
</feature>
<evidence type="ECO:0000256" key="8">
    <source>
        <dbReference type="SAM" id="Phobius"/>
    </source>
</evidence>
<reference evidence="10 11" key="1">
    <citation type="submission" date="2018-07" db="EMBL/GenBank/DDBJ databases">
        <title>Pseudomonas laoshanensis sp. nov., isolated from soil.</title>
        <authorList>
            <person name="Sun J."/>
            <person name="Yu L."/>
            <person name="Wang M."/>
            <person name="Zhang C."/>
        </authorList>
    </citation>
    <scope>NUCLEOTIDE SEQUENCE [LARGE SCALE GENOMIC DNA]</scope>
    <source>
        <strain evidence="10 11">Y22</strain>
    </source>
</reference>
<dbReference type="AlphaFoldDB" id="A0A7V7GY25"/>
<dbReference type="PANTHER" id="PTHR12763">
    <property type="match status" value="1"/>
</dbReference>
<dbReference type="GO" id="GO:0016020">
    <property type="term" value="C:membrane"/>
    <property type="evidence" value="ECO:0007669"/>
    <property type="project" value="UniProtKB-SubCell"/>
</dbReference>
<comment type="caution">
    <text evidence="10">The sequence shown here is derived from an EMBL/GenBank/DDBJ whole genome shotgun (WGS) entry which is preliminary data.</text>
</comment>
<feature type="domain" description="J" evidence="9">
    <location>
        <begin position="195"/>
        <end position="247"/>
    </location>
</feature>
<dbReference type="PROSITE" id="PS50076">
    <property type="entry name" value="DNAJ_2"/>
    <property type="match status" value="1"/>
</dbReference>
<protein>
    <submittedName>
        <fullName evidence="10">Molecular chaperone DnaJ</fullName>
    </submittedName>
</protein>
<evidence type="ECO:0000313" key="10">
    <source>
        <dbReference type="EMBL" id="KAA0696256.1"/>
    </source>
</evidence>
<dbReference type="PANTHER" id="PTHR12763:SF28">
    <property type="entry name" value="GEO10507P1-RELATED"/>
    <property type="match status" value="1"/>
</dbReference>
<dbReference type="OrthoDB" id="9811070at2"/>
<feature type="region of interest" description="Disordered" evidence="7">
    <location>
        <begin position="166"/>
        <end position="191"/>
    </location>
</feature>